<gene>
    <name evidence="2" type="ORF">B2G88_01865</name>
</gene>
<dbReference type="InterPro" id="IPR021414">
    <property type="entry name" value="DUF3054"/>
</dbReference>
<comment type="caution">
    <text evidence="2">The sequence shown here is derived from an EMBL/GenBank/DDBJ whole genome shotgun (WGS) entry which is preliminary data.</text>
</comment>
<feature type="transmembrane region" description="Helical" evidence="1">
    <location>
        <begin position="50"/>
        <end position="71"/>
    </location>
</feature>
<keyword evidence="1" id="KW-1133">Transmembrane helix</keyword>
<dbReference type="RefSeq" id="WP_054862206.1">
    <property type="nucleotide sequence ID" value="NZ_MWPH01000001.1"/>
</dbReference>
<proteinExistence type="predicted"/>
<evidence type="ECO:0000256" key="1">
    <source>
        <dbReference type="SAM" id="Phobius"/>
    </source>
</evidence>
<feature type="transmembrane region" description="Helical" evidence="1">
    <location>
        <begin position="83"/>
        <end position="101"/>
    </location>
</feature>
<keyword evidence="1" id="KW-0812">Transmembrane</keyword>
<dbReference type="EMBL" id="MWPH01000001">
    <property type="protein sequence ID" value="OVE85596.1"/>
    <property type="molecule type" value="Genomic_DNA"/>
</dbReference>
<evidence type="ECO:0000313" key="2">
    <source>
        <dbReference type="EMBL" id="OVE85596.1"/>
    </source>
</evidence>
<organism evidence="2 3">
    <name type="scientific">Natronolimnobius baerhuensis</name>
    <dbReference type="NCBI Taxonomy" id="253108"/>
    <lineage>
        <taxon>Archaea</taxon>
        <taxon>Methanobacteriati</taxon>
        <taxon>Methanobacteriota</taxon>
        <taxon>Stenosarchaea group</taxon>
        <taxon>Halobacteria</taxon>
        <taxon>Halobacteriales</taxon>
        <taxon>Natrialbaceae</taxon>
        <taxon>Natronolimnobius</taxon>
    </lineage>
</organism>
<keyword evidence="3" id="KW-1185">Reference proteome</keyword>
<accession>A0A202EBG0</accession>
<dbReference type="Pfam" id="PF11255">
    <property type="entry name" value="DUF3054"/>
    <property type="match status" value="1"/>
</dbReference>
<dbReference type="OrthoDB" id="177006at2157"/>
<reference evidence="2 3" key="1">
    <citation type="submission" date="2017-02" db="EMBL/GenBank/DDBJ databases">
        <title>Natronthermophilus aegyptiacus gen. nov.,sp. nov., an aerobic, extremely halophilic alkalithermophilic archaeon isolated from the athalassohaline Wadi An Natrun, Egypt.</title>
        <authorList>
            <person name="Zhao B."/>
        </authorList>
    </citation>
    <scope>NUCLEOTIDE SEQUENCE [LARGE SCALE GENOMIC DNA]</scope>
    <source>
        <strain evidence="2 3">CGMCC 1.3597</strain>
    </source>
</reference>
<evidence type="ECO:0000313" key="3">
    <source>
        <dbReference type="Proteomes" id="UP000196084"/>
    </source>
</evidence>
<feature type="transmembrane region" description="Helical" evidence="1">
    <location>
        <begin position="21"/>
        <end position="38"/>
    </location>
</feature>
<protein>
    <recommendedName>
        <fullName evidence="4">DUF3054 domain-containing protein</fullName>
    </recommendedName>
</protein>
<feature type="transmembrane region" description="Helical" evidence="1">
    <location>
        <begin position="113"/>
        <end position="137"/>
    </location>
</feature>
<evidence type="ECO:0008006" key="4">
    <source>
        <dbReference type="Google" id="ProtNLM"/>
    </source>
</evidence>
<dbReference type="AlphaFoldDB" id="A0A202EBG0"/>
<sequence length="143" mass="15090">MTGAVRTDQTETLTSQTRLRLAAGDFLVLVGLLAVGLYEHRTNPILEPVAALETMFPFLFGWAVAAVLAGVYTRAVATSPWQAARVVAVAWLAAMNVGLLLRSSPLFDGGAAWQFNAVMTGLGLAVLLAWRVGYAALVGAKST</sequence>
<name>A0A202EBG0_9EURY</name>
<dbReference type="Proteomes" id="UP000196084">
    <property type="component" value="Unassembled WGS sequence"/>
</dbReference>
<keyword evidence="1" id="KW-0472">Membrane</keyword>